<dbReference type="SMART" id="SM00086">
    <property type="entry name" value="PAC"/>
    <property type="match status" value="1"/>
</dbReference>
<evidence type="ECO:0000256" key="3">
    <source>
        <dbReference type="ARBA" id="ARBA00023125"/>
    </source>
</evidence>
<feature type="region of interest" description="Disordered" evidence="6">
    <location>
        <begin position="97"/>
        <end position="125"/>
    </location>
</feature>
<dbReference type="InterPro" id="IPR000014">
    <property type="entry name" value="PAS"/>
</dbReference>
<feature type="non-terminal residue" evidence="8">
    <location>
        <position position="1"/>
    </location>
</feature>
<dbReference type="PANTHER" id="PTHR23043:SF26">
    <property type="entry name" value="PROTEIN TRACHEALESS"/>
    <property type="match status" value="1"/>
</dbReference>
<name>A0A0B6Z056_9EUPU</name>
<dbReference type="GO" id="GO:0005634">
    <property type="term" value="C:nucleus"/>
    <property type="evidence" value="ECO:0007669"/>
    <property type="project" value="UniProtKB-SubCell"/>
</dbReference>
<keyword evidence="4" id="KW-0804">Transcription</keyword>
<comment type="subcellular location">
    <subcellularLocation>
        <location evidence="1">Nucleus</location>
    </subcellularLocation>
</comment>
<feature type="non-terminal residue" evidence="8">
    <location>
        <position position="125"/>
    </location>
</feature>
<dbReference type="InterPro" id="IPR013655">
    <property type="entry name" value="PAS_fold_3"/>
</dbReference>
<accession>A0A0B6Z056</accession>
<keyword evidence="5" id="KW-0539">Nucleus</keyword>
<dbReference type="InterPro" id="IPR035965">
    <property type="entry name" value="PAS-like_dom_sf"/>
</dbReference>
<dbReference type="GO" id="GO:0000977">
    <property type="term" value="F:RNA polymerase II transcription regulatory region sequence-specific DNA binding"/>
    <property type="evidence" value="ECO:0007669"/>
    <property type="project" value="TreeGrafter"/>
</dbReference>
<proteinExistence type="predicted"/>
<feature type="domain" description="PAS fold-3" evidence="7">
    <location>
        <begin position="3"/>
        <end position="54"/>
    </location>
</feature>
<organism evidence="8">
    <name type="scientific">Arion vulgaris</name>
    <dbReference type="NCBI Taxonomy" id="1028688"/>
    <lineage>
        <taxon>Eukaryota</taxon>
        <taxon>Metazoa</taxon>
        <taxon>Spiralia</taxon>
        <taxon>Lophotrochozoa</taxon>
        <taxon>Mollusca</taxon>
        <taxon>Gastropoda</taxon>
        <taxon>Heterobranchia</taxon>
        <taxon>Euthyneura</taxon>
        <taxon>Panpulmonata</taxon>
        <taxon>Eupulmonata</taxon>
        <taxon>Stylommatophora</taxon>
        <taxon>Helicina</taxon>
        <taxon>Arionoidea</taxon>
        <taxon>Arionidae</taxon>
        <taxon>Arion</taxon>
    </lineage>
</organism>
<dbReference type="Gene3D" id="3.30.450.20">
    <property type="entry name" value="PAS domain"/>
    <property type="match status" value="1"/>
</dbReference>
<keyword evidence="3" id="KW-0238">DNA-binding</keyword>
<dbReference type="SUPFAM" id="SSF55785">
    <property type="entry name" value="PYP-like sensor domain (PAS domain)"/>
    <property type="match status" value="1"/>
</dbReference>
<dbReference type="EMBL" id="HACG01014907">
    <property type="protein sequence ID" value="CEK61772.1"/>
    <property type="molecule type" value="Transcribed_RNA"/>
</dbReference>
<reference evidence="8" key="1">
    <citation type="submission" date="2014-12" db="EMBL/GenBank/DDBJ databases">
        <title>Insight into the proteome of Arion vulgaris.</title>
        <authorList>
            <person name="Aradska J."/>
            <person name="Bulat T."/>
            <person name="Smidak R."/>
            <person name="Sarate P."/>
            <person name="Gangsoo J."/>
            <person name="Sialana F."/>
            <person name="Bilban M."/>
            <person name="Lubec G."/>
        </authorList>
    </citation>
    <scope>NUCLEOTIDE SEQUENCE</scope>
    <source>
        <tissue evidence="8">Skin</tissue>
    </source>
</reference>
<dbReference type="GO" id="GO:0000981">
    <property type="term" value="F:DNA-binding transcription factor activity, RNA polymerase II-specific"/>
    <property type="evidence" value="ECO:0007669"/>
    <property type="project" value="TreeGrafter"/>
</dbReference>
<evidence type="ECO:0000256" key="5">
    <source>
        <dbReference type="ARBA" id="ARBA00023242"/>
    </source>
</evidence>
<protein>
    <recommendedName>
        <fullName evidence="7">PAS fold-3 domain-containing protein</fullName>
    </recommendedName>
</protein>
<dbReference type="Pfam" id="PF08447">
    <property type="entry name" value="PAS_3"/>
    <property type="match status" value="1"/>
</dbReference>
<evidence type="ECO:0000259" key="7">
    <source>
        <dbReference type="Pfam" id="PF08447"/>
    </source>
</evidence>
<keyword evidence="2" id="KW-0805">Transcription regulation</keyword>
<evidence type="ECO:0000256" key="2">
    <source>
        <dbReference type="ARBA" id="ARBA00023015"/>
    </source>
</evidence>
<evidence type="ECO:0000313" key="8">
    <source>
        <dbReference type="EMBL" id="CEK61772.1"/>
    </source>
</evidence>
<dbReference type="InterPro" id="IPR001610">
    <property type="entry name" value="PAC"/>
</dbReference>
<dbReference type="CDD" id="cd00130">
    <property type="entry name" value="PAS"/>
    <property type="match status" value="1"/>
</dbReference>
<evidence type="ECO:0000256" key="4">
    <source>
        <dbReference type="ARBA" id="ARBA00023163"/>
    </source>
</evidence>
<dbReference type="AlphaFoldDB" id="A0A0B6Z056"/>
<sequence>QNLRKSHIDILNKGQALTDYYRIMNRSGGYVWIQTCATAMLNTKNAEIQNILAINFVVSGLEDKYITTDLWQVTGDVSSVMSNVTINSAREDKLNELQSNKDLSTSTSMNVASNSWSSNGTCGSS</sequence>
<dbReference type="PANTHER" id="PTHR23043">
    <property type="entry name" value="HYPOXIA-INDUCIBLE FACTOR 1 ALPHA"/>
    <property type="match status" value="1"/>
</dbReference>
<gene>
    <name evidence="8" type="primary">ORF43231</name>
</gene>
<evidence type="ECO:0000256" key="1">
    <source>
        <dbReference type="ARBA" id="ARBA00004123"/>
    </source>
</evidence>
<evidence type="ECO:0000256" key="6">
    <source>
        <dbReference type="SAM" id="MobiDB-lite"/>
    </source>
</evidence>